<evidence type="ECO:0000313" key="3">
    <source>
        <dbReference type="EMBL" id="MDV6234711.1"/>
    </source>
</evidence>
<dbReference type="PANTHER" id="PTHR42915:SF1">
    <property type="entry name" value="PEPTIDOGLYCAN BETA-N-ACETYLMURAMIDASE NAMZ"/>
    <property type="match status" value="1"/>
</dbReference>
<dbReference type="Pfam" id="PF20732">
    <property type="entry name" value="NamZ_C"/>
    <property type="match status" value="1"/>
</dbReference>
<dbReference type="RefSeq" id="WP_317572062.1">
    <property type="nucleotide sequence ID" value="NZ_NPEF02000002.1"/>
</dbReference>
<sequence length="381" mass="44267">MKQIETLLRKSRIGMITNQSAFGPNGEYHFQTIRKRYDLKKIFLPEHGLFAELQDQVSGSGLRYDLEGVEFVNLYGDHESSLVPDAVSLEGLDLILVDIRDTGARYYTFLTTAYYFLEEIGRWNSSGKQEISVLVIDSSNPAGRRIEGTPLQKEFESFVGVRGVLHRHGLTPGELLSYYADEFSINVKLKTIRKGWYRDENGEFAWIPPSPNIPFRSTCYVYSGQCLLEGTNLSEGRGTTRPFEIFGAPYLDEKKEGFRRELERSQKDVFVLRPLKFVPTFHKHKDLVCGGYQILLRKPEKFHGLYFTLKFIRMLREEYPDDFAYRDGAYEFRSDKPAIELLVGDRILLDYLGGKENDFRILEYMKESERNWKKRTARFLS</sequence>
<protein>
    <submittedName>
        <fullName evidence="3">DUF1343 domain-containing protein</fullName>
    </submittedName>
</protein>
<dbReference type="AlphaFoldDB" id="A0AAE4TY48"/>
<evidence type="ECO:0000313" key="4">
    <source>
        <dbReference type="Proteomes" id="UP000232122"/>
    </source>
</evidence>
<feature type="domain" description="Peptidoglycan beta-N-acetylmuramidase NamZ N-terminal" evidence="1">
    <location>
        <begin position="13"/>
        <end position="214"/>
    </location>
</feature>
<dbReference type="GO" id="GO:0033922">
    <property type="term" value="F:peptidoglycan beta-N-acetylmuramidase activity"/>
    <property type="evidence" value="ECO:0007669"/>
    <property type="project" value="InterPro"/>
</dbReference>
<evidence type="ECO:0000259" key="2">
    <source>
        <dbReference type="Pfam" id="PF20732"/>
    </source>
</evidence>
<feature type="domain" description="Peptidoglycan beta-N-acetylmuramidase NamZ C-terminal" evidence="2">
    <location>
        <begin position="220"/>
        <end position="380"/>
    </location>
</feature>
<organism evidence="3 4">
    <name type="scientific">Leptospira ellisii</name>
    <dbReference type="NCBI Taxonomy" id="2023197"/>
    <lineage>
        <taxon>Bacteria</taxon>
        <taxon>Pseudomonadati</taxon>
        <taxon>Spirochaetota</taxon>
        <taxon>Spirochaetia</taxon>
        <taxon>Leptospirales</taxon>
        <taxon>Leptospiraceae</taxon>
        <taxon>Leptospira</taxon>
    </lineage>
</organism>
<dbReference type="InterPro" id="IPR008302">
    <property type="entry name" value="NamZ"/>
</dbReference>
<evidence type="ECO:0000259" key="1">
    <source>
        <dbReference type="Pfam" id="PF07075"/>
    </source>
</evidence>
<dbReference type="Gene3D" id="3.90.1150.140">
    <property type="match status" value="1"/>
</dbReference>
<dbReference type="Gene3D" id="3.40.50.12170">
    <property type="entry name" value="Uncharacterised protein PF07075, DUF1343"/>
    <property type="match status" value="1"/>
</dbReference>
<name>A0AAE4TY48_9LEPT</name>
<comment type="caution">
    <text evidence="3">The sequence shown here is derived from an EMBL/GenBank/DDBJ whole genome shotgun (WGS) entry which is preliminary data.</text>
</comment>
<dbReference type="Pfam" id="PF07075">
    <property type="entry name" value="NamZ_N"/>
    <property type="match status" value="1"/>
</dbReference>
<keyword evidence="4" id="KW-1185">Reference proteome</keyword>
<dbReference type="EMBL" id="NPEF02000002">
    <property type="protein sequence ID" value="MDV6234711.1"/>
    <property type="molecule type" value="Genomic_DNA"/>
</dbReference>
<dbReference type="InterPro" id="IPR048502">
    <property type="entry name" value="NamZ_N"/>
</dbReference>
<dbReference type="InterPro" id="IPR048503">
    <property type="entry name" value="NamZ_C"/>
</dbReference>
<proteinExistence type="predicted"/>
<accession>A0AAE4TY48</accession>
<dbReference type="PIRSF" id="PIRSF016719">
    <property type="entry name" value="UCP016719"/>
    <property type="match status" value="1"/>
</dbReference>
<dbReference type="Proteomes" id="UP000232122">
    <property type="component" value="Unassembled WGS sequence"/>
</dbReference>
<gene>
    <name evidence="3" type="ORF">CH379_003585</name>
</gene>
<reference evidence="3 4" key="1">
    <citation type="journal article" date="2018" name="Microb. Genom.">
        <title>Deciphering the unexplored Leptospira diversity from soils uncovers genomic evolution to virulence.</title>
        <authorList>
            <person name="Thibeaux R."/>
            <person name="Iraola G."/>
            <person name="Ferres I."/>
            <person name="Bierque E."/>
            <person name="Girault D."/>
            <person name="Soupe-Gilbert M.E."/>
            <person name="Picardeau M."/>
            <person name="Goarant C."/>
        </authorList>
    </citation>
    <scope>NUCLEOTIDE SEQUENCE [LARGE SCALE GENOMIC DNA]</scope>
    <source>
        <strain evidence="3 4">ATI7-C-A5</strain>
    </source>
</reference>
<dbReference type="PANTHER" id="PTHR42915">
    <property type="entry name" value="HYPOTHETICAL 460 KDA PROTEIN IN FEUA-SIGW INTERGENIC REGION [PRECURSOR]"/>
    <property type="match status" value="1"/>
</dbReference>